<reference evidence="1" key="1">
    <citation type="submission" date="2021-01" db="EMBL/GenBank/DDBJ databases">
        <title>Complete genome sequence of Clostridiales bacterium R-7.</title>
        <authorList>
            <person name="Mahoney-Kurpe S.C."/>
            <person name="Palevich N."/>
            <person name="Koike S."/>
            <person name="Moon C.D."/>
            <person name="Attwood G.T."/>
        </authorList>
    </citation>
    <scope>NUCLEOTIDE SEQUENCE</scope>
    <source>
        <strain evidence="1">R-7</strain>
    </source>
</reference>
<sequence length="356" mass="40039">MKNMKPELEKLCADYIANRDTVGKVFKWDSNDLYTVCANVFCACGKIADADRLKKCREVIKKHTGHFSKFRSKKVRSILASMLSLVEKPEERMVLANDYFNLLKRHFKGTEYLVLTAFLLADLADQALTEEAALRGKQIYRRMNQKHRILTNKTDSFFAMLMAFSGKSEDELIAEVEAGYLALKKHFSNSGASQTAAQVFSMTGGLPEEKAQRLNDLYDALTEAEIKYGHADELAPLAALSISDTPIPTLVEEIKEADEFLKDQKGYGTKEDELKKRALHAVMIVSDQYQGTDQVNVTLMTNTLDMLFAKQQASRFSFAVHVVEALLKMVAASHEGKNETKVETDNKSDAQKQPEE</sequence>
<keyword evidence="2" id="KW-1185">Reference proteome</keyword>
<accession>A0AC61MX73</accession>
<evidence type="ECO:0000313" key="1">
    <source>
        <dbReference type="EMBL" id="QUC67505.1"/>
    </source>
</evidence>
<dbReference type="EMBL" id="CP068393">
    <property type="protein sequence ID" value="QUC67505.1"/>
    <property type="molecule type" value="Genomic_DNA"/>
</dbReference>
<proteinExistence type="predicted"/>
<evidence type="ECO:0000313" key="2">
    <source>
        <dbReference type="Proteomes" id="UP000682782"/>
    </source>
</evidence>
<name>A0AC61MX73_9FIRM</name>
<protein>
    <submittedName>
        <fullName evidence="1">DUF4003 family protein</fullName>
    </submittedName>
</protein>
<organism evidence="1 2">
    <name type="scientific">Aristaeella hokkaidonensis</name>
    <dbReference type="NCBI Taxonomy" id="3046382"/>
    <lineage>
        <taxon>Bacteria</taxon>
        <taxon>Bacillati</taxon>
        <taxon>Bacillota</taxon>
        <taxon>Clostridia</taxon>
        <taxon>Eubacteriales</taxon>
        <taxon>Aristaeellaceae</taxon>
        <taxon>Aristaeella</taxon>
    </lineage>
</organism>
<gene>
    <name evidence="1" type="ORF">JYE49_02035</name>
</gene>
<dbReference type="Proteomes" id="UP000682782">
    <property type="component" value="Chromosome"/>
</dbReference>